<proteinExistence type="predicted"/>
<dbReference type="AlphaFoldDB" id="A0A5B7HRR8"/>
<reference evidence="1 2" key="1">
    <citation type="submission" date="2019-05" db="EMBL/GenBank/DDBJ databases">
        <title>Another draft genome of Portunus trituberculatus and its Hox gene families provides insights of decapod evolution.</title>
        <authorList>
            <person name="Jeong J.-H."/>
            <person name="Song I."/>
            <person name="Kim S."/>
            <person name="Choi T."/>
            <person name="Kim D."/>
            <person name="Ryu S."/>
            <person name="Kim W."/>
        </authorList>
    </citation>
    <scope>NUCLEOTIDE SEQUENCE [LARGE SCALE GENOMIC DNA]</scope>
    <source>
        <tissue evidence="1">Muscle</tissue>
    </source>
</reference>
<protein>
    <submittedName>
        <fullName evidence="1">Uncharacterized protein</fullName>
    </submittedName>
</protein>
<keyword evidence="2" id="KW-1185">Reference proteome</keyword>
<name>A0A5B7HRR8_PORTR</name>
<sequence>MSTMAVPSTLSSLHTYHFQLFLLPPLVAVQRTNTCCSPSGPESDFGGSRLLKGLDAEVPEKPKGHIRIQLNKGDSQNLTFRTGGTEDFFTQTL</sequence>
<organism evidence="1 2">
    <name type="scientific">Portunus trituberculatus</name>
    <name type="common">Swimming crab</name>
    <name type="synonym">Neptunus trituberculatus</name>
    <dbReference type="NCBI Taxonomy" id="210409"/>
    <lineage>
        <taxon>Eukaryota</taxon>
        <taxon>Metazoa</taxon>
        <taxon>Ecdysozoa</taxon>
        <taxon>Arthropoda</taxon>
        <taxon>Crustacea</taxon>
        <taxon>Multicrustacea</taxon>
        <taxon>Malacostraca</taxon>
        <taxon>Eumalacostraca</taxon>
        <taxon>Eucarida</taxon>
        <taxon>Decapoda</taxon>
        <taxon>Pleocyemata</taxon>
        <taxon>Brachyura</taxon>
        <taxon>Eubrachyura</taxon>
        <taxon>Portunoidea</taxon>
        <taxon>Portunidae</taxon>
        <taxon>Portuninae</taxon>
        <taxon>Portunus</taxon>
    </lineage>
</organism>
<evidence type="ECO:0000313" key="2">
    <source>
        <dbReference type="Proteomes" id="UP000324222"/>
    </source>
</evidence>
<dbReference type="EMBL" id="VSRR010034730">
    <property type="protein sequence ID" value="MPC72425.1"/>
    <property type="molecule type" value="Genomic_DNA"/>
</dbReference>
<gene>
    <name evidence="1" type="ORF">E2C01_066730</name>
</gene>
<accession>A0A5B7HRR8</accession>
<comment type="caution">
    <text evidence="1">The sequence shown here is derived from an EMBL/GenBank/DDBJ whole genome shotgun (WGS) entry which is preliminary data.</text>
</comment>
<dbReference type="Proteomes" id="UP000324222">
    <property type="component" value="Unassembled WGS sequence"/>
</dbReference>
<evidence type="ECO:0000313" key="1">
    <source>
        <dbReference type="EMBL" id="MPC72425.1"/>
    </source>
</evidence>